<organism evidence="1 2">
    <name type="scientific">Lithospermum erythrorhizon</name>
    <name type="common">Purple gromwell</name>
    <name type="synonym">Lithospermum officinale var. erythrorhizon</name>
    <dbReference type="NCBI Taxonomy" id="34254"/>
    <lineage>
        <taxon>Eukaryota</taxon>
        <taxon>Viridiplantae</taxon>
        <taxon>Streptophyta</taxon>
        <taxon>Embryophyta</taxon>
        <taxon>Tracheophyta</taxon>
        <taxon>Spermatophyta</taxon>
        <taxon>Magnoliopsida</taxon>
        <taxon>eudicotyledons</taxon>
        <taxon>Gunneridae</taxon>
        <taxon>Pentapetalae</taxon>
        <taxon>asterids</taxon>
        <taxon>lamiids</taxon>
        <taxon>Boraginales</taxon>
        <taxon>Boraginaceae</taxon>
        <taxon>Boraginoideae</taxon>
        <taxon>Lithospermeae</taxon>
        <taxon>Lithospermum</taxon>
    </lineage>
</organism>
<sequence>MQLSAPSGVVLPSAFLDSTLLAPPLSGRGGEHLVDHPLGKWPPNFSNTKGHNLPATWLATLETTVSGLHLASPSGWPLHSPPRRSASST</sequence>
<gene>
    <name evidence="1" type="ORF">LIER_42658</name>
</gene>
<comment type="caution">
    <text evidence="1">The sequence shown here is derived from an EMBL/GenBank/DDBJ whole genome shotgun (WGS) entry which is preliminary data.</text>
</comment>
<protein>
    <submittedName>
        <fullName evidence="1">Uncharacterized protein</fullName>
    </submittedName>
</protein>
<evidence type="ECO:0000313" key="1">
    <source>
        <dbReference type="EMBL" id="GAA0141320.1"/>
    </source>
</evidence>
<evidence type="ECO:0000313" key="2">
    <source>
        <dbReference type="Proteomes" id="UP001454036"/>
    </source>
</evidence>
<proteinExistence type="predicted"/>
<keyword evidence="2" id="KW-1185">Reference proteome</keyword>
<dbReference type="AlphaFoldDB" id="A0AAV3NTF4"/>
<name>A0AAV3NTF4_LITER</name>
<dbReference type="Proteomes" id="UP001454036">
    <property type="component" value="Unassembled WGS sequence"/>
</dbReference>
<reference evidence="1 2" key="1">
    <citation type="submission" date="2024-01" db="EMBL/GenBank/DDBJ databases">
        <title>The complete chloroplast genome sequence of Lithospermum erythrorhizon: insights into the phylogenetic relationship among Boraginaceae species and the maternal lineages of purple gromwells.</title>
        <authorList>
            <person name="Okada T."/>
            <person name="Watanabe K."/>
        </authorList>
    </citation>
    <scope>NUCLEOTIDE SEQUENCE [LARGE SCALE GENOMIC DNA]</scope>
</reference>
<accession>A0AAV3NTF4</accession>
<dbReference type="EMBL" id="BAABME010030434">
    <property type="protein sequence ID" value="GAA0141320.1"/>
    <property type="molecule type" value="Genomic_DNA"/>
</dbReference>